<organism evidence="1 2">
    <name type="scientific">Nocardioides cavernaquae</name>
    <dbReference type="NCBI Taxonomy" id="2321396"/>
    <lineage>
        <taxon>Bacteria</taxon>
        <taxon>Bacillati</taxon>
        <taxon>Actinomycetota</taxon>
        <taxon>Actinomycetes</taxon>
        <taxon>Propionibacteriales</taxon>
        <taxon>Nocardioidaceae</taxon>
        <taxon>Nocardioides</taxon>
    </lineage>
</organism>
<sequence>MTRADHPVTPARARAWVQHLRQGGSTPWLDFPDDAAAPGSSVELPGVAQLELARRLNQGAGHRTGRAHGDLIDRVLVAGSPGRGQQVRSLLDARPVDPSAVSDSELVRVAVGVLADIVTEHDPGAVHEPTAKRRGIVVLGPPLAVAATLATNALPARPPARPGKVVVLADELDRGLADVWAGRVRDGSTQTWSGFVAAMRGRDRLPPRTNAAAIAERWAARVGPDRVHLVFGPGLVHGIRRKPFAAAYPVPVASAHDLVREVNAVLRILRDEQTHRRLIDQVLWPMVAATSGPPPRLDAAGHAWLHARGERMRDAIRSGGYALHGDPGHVVPVNPAERDPERDAAGRSTVLDVAVSTLLGTREENL</sequence>
<protein>
    <submittedName>
        <fullName evidence="1">Uncharacterized protein</fullName>
    </submittedName>
</protein>
<dbReference type="RefSeq" id="WP_120059756.1">
    <property type="nucleotide sequence ID" value="NZ_QYRP01000002.1"/>
</dbReference>
<keyword evidence="2" id="KW-1185">Reference proteome</keyword>
<dbReference type="Proteomes" id="UP000276542">
    <property type="component" value="Unassembled WGS sequence"/>
</dbReference>
<comment type="caution">
    <text evidence="1">The sequence shown here is derived from an EMBL/GenBank/DDBJ whole genome shotgun (WGS) entry which is preliminary data.</text>
</comment>
<evidence type="ECO:0000313" key="1">
    <source>
        <dbReference type="EMBL" id="RJS45857.1"/>
    </source>
</evidence>
<proteinExistence type="predicted"/>
<gene>
    <name evidence="1" type="ORF">D4739_06200</name>
</gene>
<reference evidence="2" key="1">
    <citation type="submission" date="2018-09" db="EMBL/GenBank/DDBJ databases">
        <authorList>
            <person name="Zhu H."/>
        </authorList>
    </citation>
    <scope>NUCLEOTIDE SEQUENCE [LARGE SCALE GENOMIC DNA]</scope>
    <source>
        <strain evidence="2">K1W22B-1</strain>
    </source>
</reference>
<dbReference type="OrthoDB" id="3790875at2"/>
<name>A0A3A5HD03_9ACTN</name>
<accession>A0A3A5HD03</accession>
<evidence type="ECO:0000313" key="2">
    <source>
        <dbReference type="Proteomes" id="UP000276542"/>
    </source>
</evidence>
<dbReference type="AlphaFoldDB" id="A0A3A5HD03"/>
<dbReference type="EMBL" id="QYRP01000002">
    <property type="protein sequence ID" value="RJS45857.1"/>
    <property type="molecule type" value="Genomic_DNA"/>
</dbReference>